<dbReference type="Gene3D" id="3.40.50.150">
    <property type="entry name" value="Vaccinia Virus protein VP39"/>
    <property type="match status" value="1"/>
</dbReference>
<evidence type="ECO:0000259" key="1">
    <source>
        <dbReference type="Pfam" id="PF05050"/>
    </source>
</evidence>
<proteinExistence type="predicted"/>
<dbReference type="SUPFAM" id="SSF53335">
    <property type="entry name" value="S-adenosyl-L-methionine-dependent methyltransferases"/>
    <property type="match status" value="1"/>
</dbReference>
<keyword evidence="3" id="KW-1185">Reference proteome</keyword>
<dbReference type="AlphaFoldDB" id="A0A5P9NGS2"/>
<dbReference type="EMBL" id="CP036422">
    <property type="protein sequence ID" value="QFU74404.1"/>
    <property type="molecule type" value="Genomic_DNA"/>
</dbReference>
<sequence length="238" mass="25620">MKLPSETLPCTFAYNKFCGYCLPNSSLHRPASKAVQAGRAYERHTIDYMMANCGDGDIIHAGAYFGDFLPALSGAITDGACIWSFEPNLENFRCAEITLKINNLTNVDLTNAGLGEAGSIGYLKTASPNGVSLGGASRVVANRQAGKPGITSIKIVAIDEIVPADRQVSILQLDVEGYEKAALLDSLALIERCRPILILEQLDGGALTDSDWFKRNILSLGYSETAKIHSNVVYCVSR</sequence>
<keyword evidence="2" id="KW-0489">Methyltransferase</keyword>
<dbReference type="InterPro" id="IPR029063">
    <property type="entry name" value="SAM-dependent_MTases_sf"/>
</dbReference>
<name>A0A5P9NGS2_9GAMM</name>
<reference evidence="2 3" key="1">
    <citation type="submission" date="2019-02" db="EMBL/GenBank/DDBJ databases">
        <authorList>
            <person name="Li S.-H."/>
        </authorList>
    </citation>
    <scope>NUCLEOTIDE SEQUENCE [LARGE SCALE GENOMIC DNA]</scope>
    <source>
        <strain evidence="2 3">IMCC14385</strain>
    </source>
</reference>
<dbReference type="RefSeq" id="WP_152660516.1">
    <property type="nucleotide sequence ID" value="NZ_CP036422.1"/>
</dbReference>
<dbReference type="OrthoDB" id="9814604at2"/>
<dbReference type="GO" id="GO:0032259">
    <property type="term" value="P:methylation"/>
    <property type="evidence" value="ECO:0007669"/>
    <property type="project" value="UniProtKB-KW"/>
</dbReference>
<gene>
    <name evidence="2" type="ORF">EY643_01350</name>
</gene>
<dbReference type="KEGG" id="halc:EY643_01350"/>
<evidence type="ECO:0000313" key="3">
    <source>
        <dbReference type="Proteomes" id="UP000326287"/>
    </source>
</evidence>
<evidence type="ECO:0000313" key="2">
    <source>
        <dbReference type="EMBL" id="QFU74404.1"/>
    </source>
</evidence>
<keyword evidence="2" id="KW-0808">Transferase</keyword>
<dbReference type="GO" id="GO:0008168">
    <property type="term" value="F:methyltransferase activity"/>
    <property type="evidence" value="ECO:0007669"/>
    <property type="project" value="UniProtKB-KW"/>
</dbReference>
<organism evidence="2 3">
    <name type="scientific">Halioglobus maricola</name>
    <dbReference type="NCBI Taxonomy" id="2601894"/>
    <lineage>
        <taxon>Bacteria</taxon>
        <taxon>Pseudomonadati</taxon>
        <taxon>Pseudomonadota</taxon>
        <taxon>Gammaproteobacteria</taxon>
        <taxon>Cellvibrionales</taxon>
        <taxon>Halieaceae</taxon>
        <taxon>Halioglobus</taxon>
    </lineage>
</organism>
<accession>A0A5P9NGS2</accession>
<feature type="domain" description="Methyltransferase FkbM" evidence="1">
    <location>
        <begin position="60"/>
        <end position="201"/>
    </location>
</feature>
<dbReference type="Proteomes" id="UP000326287">
    <property type="component" value="Chromosome"/>
</dbReference>
<dbReference type="NCBIfam" id="TIGR01444">
    <property type="entry name" value="fkbM_fam"/>
    <property type="match status" value="1"/>
</dbReference>
<dbReference type="Pfam" id="PF05050">
    <property type="entry name" value="Methyltransf_21"/>
    <property type="match status" value="1"/>
</dbReference>
<dbReference type="InterPro" id="IPR006342">
    <property type="entry name" value="FkbM_mtfrase"/>
</dbReference>
<protein>
    <submittedName>
        <fullName evidence="2">FkbM family methyltransferase</fullName>
    </submittedName>
</protein>